<name>A0A919N5N9_9ACTN</name>
<dbReference type="AlphaFoldDB" id="A0A919N5N9"/>
<dbReference type="PANTHER" id="PTHR21496:SF0">
    <property type="entry name" value="RIESKE DOMAIN-CONTAINING PROTEIN"/>
    <property type="match status" value="1"/>
</dbReference>
<dbReference type="InterPro" id="IPR036922">
    <property type="entry name" value="Rieske_2Fe-2S_sf"/>
</dbReference>
<dbReference type="InterPro" id="IPR017941">
    <property type="entry name" value="Rieske_2Fe-2S"/>
</dbReference>
<comment type="caution">
    <text evidence="9">The sequence shown here is derived from an EMBL/GenBank/DDBJ whole genome shotgun (WGS) entry which is preliminary data.</text>
</comment>
<proteinExistence type="inferred from homology"/>
<feature type="domain" description="Rieske" evidence="8">
    <location>
        <begin position="187"/>
        <end position="286"/>
    </location>
</feature>
<dbReference type="EMBL" id="BOMW01000021">
    <property type="protein sequence ID" value="GIF04801.1"/>
    <property type="molecule type" value="Genomic_DNA"/>
</dbReference>
<evidence type="ECO:0000256" key="5">
    <source>
        <dbReference type="ARBA" id="ARBA00034078"/>
    </source>
</evidence>
<dbReference type="Pfam" id="PF09990">
    <property type="entry name" value="DUF2231"/>
    <property type="match status" value="1"/>
</dbReference>
<keyword evidence="4" id="KW-0411">Iron-sulfur</keyword>
<feature type="transmembrane region" description="Helical" evidence="7">
    <location>
        <begin position="113"/>
        <end position="133"/>
    </location>
</feature>
<evidence type="ECO:0000313" key="9">
    <source>
        <dbReference type="EMBL" id="GIF04801.1"/>
    </source>
</evidence>
<evidence type="ECO:0000256" key="4">
    <source>
        <dbReference type="ARBA" id="ARBA00023014"/>
    </source>
</evidence>
<dbReference type="Pfam" id="PF00355">
    <property type="entry name" value="Rieske"/>
    <property type="match status" value="1"/>
</dbReference>
<feature type="transmembrane region" description="Helical" evidence="7">
    <location>
        <begin position="145"/>
        <end position="166"/>
    </location>
</feature>
<dbReference type="CDD" id="cd03467">
    <property type="entry name" value="Rieske"/>
    <property type="match status" value="1"/>
</dbReference>
<dbReference type="Proteomes" id="UP000629619">
    <property type="component" value="Unassembled WGS sequence"/>
</dbReference>
<comment type="similarity">
    <text evidence="6">Belongs to the bacterial ring-hydroxylating dioxygenase ferredoxin component family.</text>
</comment>
<feature type="transmembrane region" description="Helical" evidence="7">
    <location>
        <begin position="81"/>
        <end position="101"/>
    </location>
</feature>
<accession>A0A919N5N9</accession>
<evidence type="ECO:0000313" key="10">
    <source>
        <dbReference type="Proteomes" id="UP000629619"/>
    </source>
</evidence>
<reference evidence="9" key="1">
    <citation type="submission" date="2021-01" db="EMBL/GenBank/DDBJ databases">
        <title>Whole genome shotgun sequence of Actinoplanes siamensis NBRC 109076.</title>
        <authorList>
            <person name="Komaki H."/>
            <person name="Tamura T."/>
        </authorList>
    </citation>
    <scope>NUCLEOTIDE SEQUENCE</scope>
    <source>
        <strain evidence="9">NBRC 109076</strain>
    </source>
</reference>
<evidence type="ECO:0000256" key="6">
    <source>
        <dbReference type="ARBA" id="ARBA00038001"/>
    </source>
</evidence>
<keyword evidence="10" id="KW-1185">Reference proteome</keyword>
<dbReference type="PANTHER" id="PTHR21496">
    <property type="entry name" value="FERREDOXIN-RELATED"/>
    <property type="match status" value="1"/>
</dbReference>
<evidence type="ECO:0000256" key="7">
    <source>
        <dbReference type="SAM" id="Phobius"/>
    </source>
</evidence>
<dbReference type="GO" id="GO:0046872">
    <property type="term" value="F:metal ion binding"/>
    <property type="evidence" value="ECO:0007669"/>
    <property type="project" value="UniProtKB-KW"/>
</dbReference>
<dbReference type="PROSITE" id="PS51296">
    <property type="entry name" value="RIESKE"/>
    <property type="match status" value="1"/>
</dbReference>
<dbReference type="InterPro" id="IPR019251">
    <property type="entry name" value="DUF2231_TM"/>
</dbReference>
<dbReference type="GO" id="GO:0004497">
    <property type="term" value="F:monooxygenase activity"/>
    <property type="evidence" value="ECO:0007669"/>
    <property type="project" value="UniProtKB-ARBA"/>
</dbReference>
<protein>
    <recommendedName>
        <fullName evidence="8">Rieske domain-containing protein</fullName>
    </recommendedName>
</protein>
<gene>
    <name evidence="9" type="ORF">Asi03nite_23390</name>
</gene>
<dbReference type="SUPFAM" id="SSF50022">
    <property type="entry name" value="ISP domain"/>
    <property type="match status" value="1"/>
</dbReference>
<keyword evidence="2" id="KW-0479">Metal-binding</keyword>
<keyword evidence="7" id="KW-1133">Transmembrane helix</keyword>
<dbReference type="GO" id="GO:0016705">
    <property type="term" value="F:oxidoreductase activity, acting on paired donors, with incorporation or reduction of molecular oxygen"/>
    <property type="evidence" value="ECO:0007669"/>
    <property type="project" value="UniProtKB-ARBA"/>
</dbReference>
<dbReference type="Gene3D" id="2.102.10.10">
    <property type="entry name" value="Rieske [2Fe-2S] iron-sulphur domain"/>
    <property type="match status" value="1"/>
</dbReference>
<evidence type="ECO:0000259" key="8">
    <source>
        <dbReference type="PROSITE" id="PS51296"/>
    </source>
</evidence>
<keyword evidence="3" id="KW-0408">Iron</keyword>
<keyword evidence="7" id="KW-0472">Membrane</keyword>
<organism evidence="9 10">
    <name type="scientific">Actinoplanes siamensis</name>
    <dbReference type="NCBI Taxonomy" id="1223317"/>
    <lineage>
        <taxon>Bacteria</taxon>
        <taxon>Bacillati</taxon>
        <taxon>Actinomycetota</taxon>
        <taxon>Actinomycetes</taxon>
        <taxon>Micromonosporales</taxon>
        <taxon>Micromonosporaceae</taxon>
        <taxon>Actinoplanes</taxon>
    </lineage>
</organism>
<comment type="cofactor">
    <cofactor evidence="5">
        <name>[2Fe-2S] cluster</name>
        <dbReference type="ChEBI" id="CHEBI:190135"/>
    </cofactor>
</comment>
<dbReference type="GO" id="GO:0051537">
    <property type="term" value="F:2 iron, 2 sulfur cluster binding"/>
    <property type="evidence" value="ECO:0007669"/>
    <property type="project" value="UniProtKB-KW"/>
</dbReference>
<evidence type="ECO:0000256" key="1">
    <source>
        <dbReference type="ARBA" id="ARBA00022714"/>
    </source>
</evidence>
<evidence type="ECO:0000256" key="2">
    <source>
        <dbReference type="ARBA" id="ARBA00022723"/>
    </source>
</evidence>
<keyword evidence="7" id="KW-0812">Transmembrane</keyword>
<evidence type="ECO:0000256" key="3">
    <source>
        <dbReference type="ARBA" id="ARBA00023004"/>
    </source>
</evidence>
<sequence>MTGNPITMPILNRLEEARRLDGVSDRLQSAVTATVRPQKLRDLLHGTWLGHPLHPVLVQVPVGAFFSTAILDLLPGRRPASTTLVAVGVGAAVPAVAAGWADWSQLTRDRRRVGLVHAGANAVAIGLYTASLLARLRGRTTRGKALGYAGLTVAGLGAYLGGHLAYAQGAGTNHAAADVDRLPEDWTEVCSLASVPEQRPVVRLAGDVPVLLYRIGDKVSALVERCGHETGPLGEGEVTGTGWDACVVCPWHGSTFRLSDGAVVHGPAANNQPVVPVRVREGRVELRQP</sequence>
<keyword evidence="1" id="KW-0001">2Fe-2S</keyword>